<comment type="caution">
    <text evidence="2">The sequence shown here is derived from an EMBL/GenBank/DDBJ whole genome shotgun (WGS) entry which is preliminary data.</text>
</comment>
<gene>
    <name evidence="2" type="ORF">HETSPECPRED_004273</name>
</gene>
<reference evidence="2" key="1">
    <citation type="submission" date="2021-03" db="EMBL/GenBank/DDBJ databases">
        <authorList>
            <person name="Tagirdzhanova G."/>
        </authorList>
    </citation>
    <scope>NUCLEOTIDE SEQUENCE</scope>
</reference>
<dbReference type="AlphaFoldDB" id="A0A8H3FGM5"/>
<proteinExistence type="predicted"/>
<feature type="compositionally biased region" description="Polar residues" evidence="1">
    <location>
        <begin position="19"/>
        <end position="34"/>
    </location>
</feature>
<name>A0A8H3FGM5_9LECA</name>
<accession>A0A8H3FGM5</accession>
<organism evidence="2 3">
    <name type="scientific">Heterodermia speciosa</name>
    <dbReference type="NCBI Taxonomy" id="116794"/>
    <lineage>
        <taxon>Eukaryota</taxon>
        <taxon>Fungi</taxon>
        <taxon>Dikarya</taxon>
        <taxon>Ascomycota</taxon>
        <taxon>Pezizomycotina</taxon>
        <taxon>Lecanoromycetes</taxon>
        <taxon>OSLEUM clade</taxon>
        <taxon>Lecanoromycetidae</taxon>
        <taxon>Caliciales</taxon>
        <taxon>Physciaceae</taxon>
        <taxon>Heterodermia</taxon>
    </lineage>
</organism>
<sequence length="252" mass="28734">MAKAKLKSDTQPVKPIKETISTSKIFKNAQKQNLQSKKSRTKQKRKVTPSHPLACAFDDNIEKSHDVIEKVSIEATESATQALLQRFHHNRQKSAEQLDADAKIDEILYLAPSEEGIEYARRDGSQSSKTTLGVQMRRFEKIVAKEEQELESLWKQWASVQEELAKMAEDALGPDWATTLPVLSANDRQMIDDGNDEAFGTTIERLKDLIKTTSEQAVEKMVASEKDFKIKQDDQNRKLLRLFREDDEAEED</sequence>
<dbReference type="OrthoDB" id="5397083at2759"/>
<evidence type="ECO:0000256" key="1">
    <source>
        <dbReference type="SAM" id="MobiDB-lite"/>
    </source>
</evidence>
<dbReference type="EMBL" id="CAJPDS010000026">
    <property type="protein sequence ID" value="CAF9920541.1"/>
    <property type="molecule type" value="Genomic_DNA"/>
</dbReference>
<keyword evidence="3" id="KW-1185">Reference proteome</keyword>
<dbReference type="Proteomes" id="UP000664521">
    <property type="component" value="Unassembled WGS sequence"/>
</dbReference>
<evidence type="ECO:0000313" key="2">
    <source>
        <dbReference type="EMBL" id="CAF9920541.1"/>
    </source>
</evidence>
<evidence type="ECO:0000313" key="3">
    <source>
        <dbReference type="Proteomes" id="UP000664521"/>
    </source>
</evidence>
<feature type="compositionally biased region" description="Basic residues" evidence="1">
    <location>
        <begin position="37"/>
        <end position="48"/>
    </location>
</feature>
<feature type="region of interest" description="Disordered" evidence="1">
    <location>
        <begin position="1"/>
        <end position="51"/>
    </location>
</feature>
<protein>
    <submittedName>
        <fullName evidence="2">Uncharacterized protein</fullName>
    </submittedName>
</protein>